<sequence length="576" mass="62844">KLGTIFFNPGGAGGSGFEAIAGSGQGFSQGFQGALDIVSWDPRGVGHTFPGAVTCFNSSEEDAEFWKRTVASYINETISGRFDKRDLEELYSQVNLTERKFKGFTERCQDGPVGPYVKYLGTNSTVWDLVSLGDVIVGKGEPIDYWGVSYGTVLGFNFVNTGHVILDGVVDPTGWVSFKTYSGLTDACAKAGRAGCKFIEFTGDDASGHDVKALLNYAHDVTLELYRDGVEVPVDPGFLKDSLYYLLYSPNMWSDYVNSYLYQSVAFALQASQVHNVTIDGGAKHNIPSGEFTIDKSLSETGATSSQNLTSYTIAAIVGADGFNDNNTTIRDVFDIIVNITREVTPTFGTVWNLGYASYGWPIRSVERLPSFNPKQLKNPVLAIGNTVLRKKTANILGDNAFLLEQLGFGHTSIAQVSSCTLSVMTNYFKDSTLPKGRSIQCPVDDTNLFPVPSRNTAITRRLNLLQKRLPGTHPSRPAAWGAHNRVKVIPTPLRVNAAQLPLEKSLEVVDVRIANPSTFEHGTNLRDWRKTVAEVYSDFVAKLPDAGPTILTPRARRHQLDGVTQPPGLGLEARV</sequence>
<comment type="caution">
    <text evidence="1">The sequence shown here is derived from an EMBL/GenBank/DDBJ whole genome shotgun (WGS) entry which is preliminary data.</text>
</comment>
<reference evidence="1" key="2">
    <citation type="journal article" date="2020" name="Nat. Commun.">
        <title>Large-scale genome sequencing of mycorrhizal fungi provides insights into the early evolution of symbiotic traits.</title>
        <authorList>
            <person name="Miyauchi S."/>
            <person name="Kiss E."/>
            <person name="Kuo A."/>
            <person name="Drula E."/>
            <person name="Kohler A."/>
            <person name="Sanchez-Garcia M."/>
            <person name="Morin E."/>
            <person name="Andreopoulos B."/>
            <person name="Barry K.W."/>
            <person name="Bonito G."/>
            <person name="Buee M."/>
            <person name="Carver A."/>
            <person name="Chen C."/>
            <person name="Cichocki N."/>
            <person name="Clum A."/>
            <person name="Culley D."/>
            <person name="Crous P.W."/>
            <person name="Fauchery L."/>
            <person name="Girlanda M."/>
            <person name="Hayes R.D."/>
            <person name="Keri Z."/>
            <person name="LaButti K."/>
            <person name="Lipzen A."/>
            <person name="Lombard V."/>
            <person name="Magnuson J."/>
            <person name="Maillard F."/>
            <person name="Murat C."/>
            <person name="Nolan M."/>
            <person name="Ohm R.A."/>
            <person name="Pangilinan J."/>
            <person name="Pereira M.F."/>
            <person name="Perotto S."/>
            <person name="Peter M."/>
            <person name="Pfister S."/>
            <person name="Riley R."/>
            <person name="Sitrit Y."/>
            <person name="Stielow J.B."/>
            <person name="Szollosi G."/>
            <person name="Zifcakova L."/>
            <person name="Stursova M."/>
            <person name="Spatafora J.W."/>
            <person name="Tedersoo L."/>
            <person name="Vaario L.M."/>
            <person name="Yamada A."/>
            <person name="Yan M."/>
            <person name="Wang P."/>
            <person name="Xu J."/>
            <person name="Bruns T."/>
            <person name="Baldrian P."/>
            <person name="Vilgalys R."/>
            <person name="Dunand C."/>
            <person name="Henrissat B."/>
            <person name="Grigoriev I.V."/>
            <person name="Hibbett D."/>
            <person name="Nagy L.G."/>
            <person name="Martin F.M."/>
        </authorList>
    </citation>
    <scope>NUCLEOTIDE SEQUENCE</scope>
    <source>
        <strain evidence="1">P2</strain>
    </source>
</reference>
<name>A0ACB6Z658_THEGA</name>
<gene>
    <name evidence="1" type="ORF">BDM02DRAFT_3121546</name>
</gene>
<reference evidence="1" key="1">
    <citation type="submission" date="2019-10" db="EMBL/GenBank/DDBJ databases">
        <authorList>
            <consortium name="DOE Joint Genome Institute"/>
            <person name="Kuo A."/>
            <person name="Miyauchi S."/>
            <person name="Kiss E."/>
            <person name="Drula E."/>
            <person name="Kohler A."/>
            <person name="Sanchez-Garcia M."/>
            <person name="Andreopoulos B."/>
            <person name="Barry K.W."/>
            <person name="Bonito G."/>
            <person name="Buee M."/>
            <person name="Carver A."/>
            <person name="Chen C."/>
            <person name="Cichocki N."/>
            <person name="Clum A."/>
            <person name="Culley D."/>
            <person name="Crous P.W."/>
            <person name="Fauchery L."/>
            <person name="Girlanda M."/>
            <person name="Hayes R."/>
            <person name="Keri Z."/>
            <person name="Labutti K."/>
            <person name="Lipzen A."/>
            <person name="Lombard V."/>
            <person name="Magnuson J."/>
            <person name="Maillard F."/>
            <person name="Morin E."/>
            <person name="Murat C."/>
            <person name="Nolan M."/>
            <person name="Ohm R."/>
            <person name="Pangilinan J."/>
            <person name="Pereira M."/>
            <person name="Perotto S."/>
            <person name="Peter M."/>
            <person name="Riley R."/>
            <person name="Sitrit Y."/>
            <person name="Stielow B."/>
            <person name="Szollosi G."/>
            <person name="Zifcakova L."/>
            <person name="Stursova M."/>
            <person name="Spatafora J.W."/>
            <person name="Tedersoo L."/>
            <person name="Vaario L.-M."/>
            <person name="Yamada A."/>
            <person name="Yan M."/>
            <person name="Wang P."/>
            <person name="Xu J."/>
            <person name="Bruns T."/>
            <person name="Baldrian P."/>
            <person name="Vilgalys R."/>
            <person name="Henrissat B."/>
            <person name="Grigoriev I.V."/>
            <person name="Hibbett D."/>
            <person name="Nagy L.G."/>
            <person name="Martin F.M."/>
        </authorList>
    </citation>
    <scope>NUCLEOTIDE SEQUENCE</scope>
    <source>
        <strain evidence="1">P2</strain>
    </source>
</reference>
<feature type="non-terminal residue" evidence="1">
    <location>
        <position position="1"/>
    </location>
</feature>
<accession>A0ACB6Z658</accession>
<evidence type="ECO:0000313" key="2">
    <source>
        <dbReference type="Proteomes" id="UP000886501"/>
    </source>
</evidence>
<keyword evidence="2" id="KW-1185">Reference proteome</keyword>
<evidence type="ECO:0000313" key="1">
    <source>
        <dbReference type="EMBL" id="KAF9644641.1"/>
    </source>
</evidence>
<proteinExistence type="predicted"/>
<dbReference type="Proteomes" id="UP000886501">
    <property type="component" value="Unassembled WGS sequence"/>
</dbReference>
<protein>
    <submittedName>
        <fullName evidence="1">Uncharacterized protein</fullName>
    </submittedName>
</protein>
<dbReference type="EMBL" id="MU118126">
    <property type="protein sequence ID" value="KAF9644641.1"/>
    <property type="molecule type" value="Genomic_DNA"/>
</dbReference>
<organism evidence="1 2">
    <name type="scientific">Thelephora ganbajun</name>
    <name type="common">Ganba fungus</name>
    <dbReference type="NCBI Taxonomy" id="370292"/>
    <lineage>
        <taxon>Eukaryota</taxon>
        <taxon>Fungi</taxon>
        <taxon>Dikarya</taxon>
        <taxon>Basidiomycota</taxon>
        <taxon>Agaricomycotina</taxon>
        <taxon>Agaricomycetes</taxon>
        <taxon>Thelephorales</taxon>
        <taxon>Thelephoraceae</taxon>
        <taxon>Thelephora</taxon>
    </lineage>
</organism>